<accession>A0A644WS35</accession>
<feature type="compositionally biased region" description="Low complexity" evidence="1">
    <location>
        <begin position="255"/>
        <end position="271"/>
    </location>
</feature>
<protein>
    <submittedName>
        <fullName evidence="3">Anti-sigma-I factor RsgI7</fullName>
    </submittedName>
</protein>
<dbReference type="AlphaFoldDB" id="A0A644WS35"/>
<evidence type="ECO:0000313" key="3">
    <source>
        <dbReference type="EMBL" id="MPM06509.1"/>
    </source>
</evidence>
<name>A0A644WS35_9ZZZZ</name>
<feature type="domain" description="Anti-sigma factor RsgI-like middle" evidence="2">
    <location>
        <begin position="73"/>
        <end position="204"/>
    </location>
</feature>
<evidence type="ECO:0000256" key="1">
    <source>
        <dbReference type="SAM" id="MobiDB-lite"/>
    </source>
</evidence>
<evidence type="ECO:0000259" key="2">
    <source>
        <dbReference type="Pfam" id="PF23750"/>
    </source>
</evidence>
<feature type="region of interest" description="Disordered" evidence="1">
    <location>
        <begin position="236"/>
        <end position="318"/>
    </location>
</feature>
<gene>
    <name evidence="3" type="primary">rsgI7_1</name>
    <name evidence="3" type="ORF">SDC9_52810</name>
</gene>
<organism evidence="3">
    <name type="scientific">bioreactor metagenome</name>
    <dbReference type="NCBI Taxonomy" id="1076179"/>
    <lineage>
        <taxon>unclassified sequences</taxon>
        <taxon>metagenomes</taxon>
        <taxon>ecological metagenomes</taxon>
    </lineage>
</organism>
<dbReference type="EMBL" id="VSSQ01001236">
    <property type="protein sequence ID" value="MPM06509.1"/>
    <property type="molecule type" value="Genomic_DNA"/>
</dbReference>
<comment type="caution">
    <text evidence="3">The sequence shown here is derived from an EMBL/GenBank/DDBJ whole genome shotgun (WGS) entry which is preliminary data.</text>
</comment>
<feature type="compositionally biased region" description="Basic and acidic residues" evidence="1">
    <location>
        <begin position="294"/>
        <end position="308"/>
    </location>
</feature>
<sequence>MKAVIVEIRGNHAAALSDDGIVRQVKNRQYAVGQEILMGVPACRKTVLVRRSACVAAVAILLSTSAWAYCTPYSYVSLDVNPSIEYMVNRFGRVLNCSAVNGDGADIVDNLRLNHQTIQDAVSETIQTIEDAGYFSEGDADIMITASSKSHQQSEELAAQLRKAALEEAAKDNLNVNLEAVAVDREYVQQAKELGVTPGKLVLVDKLKDSSSNLSGEEIKTWLDSPVRDLMKQLQENKKEEKAASQNGQGKDNQDTTTPANPANPANPDNNGQSETAKANSKGNSAGNKPVKKAATETKGNHGRKDTKAANQNKNANK</sequence>
<proteinExistence type="predicted"/>
<dbReference type="InterPro" id="IPR055431">
    <property type="entry name" value="RsgI_M"/>
</dbReference>
<dbReference type="Pfam" id="PF23750">
    <property type="entry name" value="RsgI_M"/>
    <property type="match status" value="1"/>
</dbReference>
<feature type="compositionally biased region" description="Low complexity" evidence="1">
    <location>
        <begin position="309"/>
        <end position="318"/>
    </location>
</feature>
<reference evidence="3" key="1">
    <citation type="submission" date="2019-08" db="EMBL/GenBank/DDBJ databases">
        <authorList>
            <person name="Kucharzyk K."/>
            <person name="Murdoch R.W."/>
            <person name="Higgins S."/>
            <person name="Loffler F."/>
        </authorList>
    </citation>
    <scope>NUCLEOTIDE SEQUENCE</scope>
</reference>
<feature type="compositionally biased region" description="Polar residues" evidence="1">
    <location>
        <begin position="272"/>
        <end position="287"/>
    </location>
</feature>